<dbReference type="EMBL" id="AP017313">
    <property type="protein sequence ID" value="BAU54331.1"/>
    <property type="molecule type" value="Genomic_DNA"/>
</dbReference>
<evidence type="ECO:0000313" key="1">
    <source>
        <dbReference type="EMBL" id="BAU54331.1"/>
    </source>
</evidence>
<accession>A0A0X8X2B7</accession>
<name>A0A0X8X2B7_9SPHI</name>
<sequence>MNSTLDLFLLLTLFIAYILTLSSIQTLSRQIDRKMYNSLSVGGKVSLTDIRHMCLLPSGFEAAAISTKTLLLIKFNNYIVYSSFGLVIILLVLQGN</sequence>
<reference evidence="1 2" key="1">
    <citation type="submission" date="2015-12" db="EMBL/GenBank/DDBJ databases">
        <title>Genome sequence of Mucilaginibacter gotjawali.</title>
        <authorList>
            <person name="Lee J.S."/>
            <person name="Lee K.C."/>
            <person name="Kim K.K."/>
            <person name="Lee B.W."/>
        </authorList>
    </citation>
    <scope>NUCLEOTIDE SEQUENCE [LARGE SCALE GENOMIC DNA]</scope>
    <source>
        <strain evidence="1 2">SA3-7</strain>
    </source>
</reference>
<gene>
    <name evidence="1" type="ORF">MgSA37_02506</name>
</gene>
<protein>
    <submittedName>
        <fullName evidence="1">Uncharacterized protein</fullName>
    </submittedName>
</protein>
<dbReference type="RefSeq" id="WP_157750549.1">
    <property type="nucleotide sequence ID" value="NZ_AP017313.1"/>
</dbReference>
<dbReference type="Proteomes" id="UP000218263">
    <property type="component" value="Chromosome"/>
</dbReference>
<keyword evidence="2" id="KW-1185">Reference proteome</keyword>
<proteinExistence type="predicted"/>
<dbReference type="AlphaFoldDB" id="A0A0X8X2B7"/>
<evidence type="ECO:0000313" key="2">
    <source>
        <dbReference type="Proteomes" id="UP000218263"/>
    </source>
</evidence>
<organism evidence="1 2">
    <name type="scientific">Mucilaginibacter gotjawali</name>
    <dbReference type="NCBI Taxonomy" id="1550579"/>
    <lineage>
        <taxon>Bacteria</taxon>
        <taxon>Pseudomonadati</taxon>
        <taxon>Bacteroidota</taxon>
        <taxon>Sphingobacteriia</taxon>
        <taxon>Sphingobacteriales</taxon>
        <taxon>Sphingobacteriaceae</taxon>
        <taxon>Mucilaginibacter</taxon>
    </lineage>
</organism>
<dbReference type="KEGG" id="mgot:MgSA37_02506"/>